<name>A0A1P8F8B9_9CHLR</name>
<reference evidence="3" key="1">
    <citation type="submission" date="2016-11" db="EMBL/GenBank/DDBJ databases">
        <title>Dehalogenimonas formicexedens sp. nov., a chlorinated alkane respiring bacterium isolated from contaminated groundwater.</title>
        <authorList>
            <person name="Key T.A."/>
            <person name="Bowman K.S."/>
            <person name="Lee I."/>
            <person name="Chun J."/>
            <person name="Albuquerque L."/>
            <person name="da Costa M.S."/>
            <person name="Rainey F.A."/>
            <person name="Moe W.M."/>
        </authorList>
    </citation>
    <scope>NUCLEOTIDE SEQUENCE [LARGE SCALE GENOMIC DNA]</scope>
    <source>
        <strain evidence="3">NSZ-14</strain>
    </source>
</reference>
<proteinExistence type="predicted"/>
<protein>
    <submittedName>
        <fullName evidence="2">Killing trait domain-containing protein</fullName>
    </submittedName>
</protein>
<feature type="signal peptide" evidence="1">
    <location>
        <begin position="1"/>
        <end position="22"/>
    </location>
</feature>
<feature type="chain" id="PRO_5012636743" evidence="1">
    <location>
        <begin position="23"/>
        <end position="186"/>
    </location>
</feature>
<dbReference type="EMBL" id="CP018258">
    <property type="protein sequence ID" value="APV44680.1"/>
    <property type="molecule type" value="Genomic_DNA"/>
</dbReference>
<dbReference type="STRING" id="1839801.Dform_01356"/>
<dbReference type="AlphaFoldDB" id="A0A1P8F8B9"/>
<dbReference type="KEGG" id="dfo:Dform_01356"/>
<accession>A0A1P8F8B9</accession>
<evidence type="ECO:0000256" key="1">
    <source>
        <dbReference type="SAM" id="SignalP"/>
    </source>
</evidence>
<dbReference type="Pfam" id="PF11747">
    <property type="entry name" value="RebB"/>
    <property type="match status" value="1"/>
</dbReference>
<keyword evidence="1" id="KW-0732">Signal</keyword>
<evidence type="ECO:0000313" key="2">
    <source>
        <dbReference type="EMBL" id="APV44680.1"/>
    </source>
</evidence>
<dbReference type="Proteomes" id="UP000185934">
    <property type="component" value="Chromosome"/>
</dbReference>
<organism evidence="2 3">
    <name type="scientific">Dehalogenimonas formicexedens</name>
    <dbReference type="NCBI Taxonomy" id="1839801"/>
    <lineage>
        <taxon>Bacteria</taxon>
        <taxon>Bacillati</taxon>
        <taxon>Chloroflexota</taxon>
        <taxon>Dehalococcoidia</taxon>
        <taxon>Dehalococcoidales</taxon>
        <taxon>Dehalococcoidaceae</taxon>
        <taxon>Dehalogenimonas</taxon>
    </lineage>
</organism>
<dbReference type="InterPro" id="IPR021070">
    <property type="entry name" value="Killing_trait_RebB"/>
</dbReference>
<sequence>MNRLTKAFSLVASVALIVSVLAGCGKTKEDAAQAPSFFLFQTVSHGAFENGVLSLEMASPRLFFVAQAPDRIEGHLAVAQFIDAWNSDSEGYRTNSPKALLTIGNNTVEFSLASPQWDGIKLSFSAEVVSGTPAPRFDAAELFIDAIPTQTAATTSTLLGDAPAIAMGNLYQATSQAIANAAHNVH</sequence>
<gene>
    <name evidence="2" type="ORF">Dform_01356</name>
</gene>
<keyword evidence="3" id="KW-1185">Reference proteome</keyword>
<evidence type="ECO:0000313" key="3">
    <source>
        <dbReference type="Proteomes" id="UP000185934"/>
    </source>
</evidence>
<dbReference type="PROSITE" id="PS51257">
    <property type="entry name" value="PROKAR_LIPOPROTEIN"/>
    <property type="match status" value="1"/>
</dbReference>